<organism evidence="1 2">
    <name type="scientific">Ensete ventricosum</name>
    <name type="common">Abyssinian banana</name>
    <name type="synonym">Musa ensete</name>
    <dbReference type="NCBI Taxonomy" id="4639"/>
    <lineage>
        <taxon>Eukaryota</taxon>
        <taxon>Viridiplantae</taxon>
        <taxon>Streptophyta</taxon>
        <taxon>Embryophyta</taxon>
        <taxon>Tracheophyta</taxon>
        <taxon>Spermatophyta</taxon>
        <taxon>Magnoliopsida</taxon>
        <taxon>Liliopsida</taxon>
        <taxon>Zingiberales</taxon>
        <taxon>Musaceae</taxon>
        <taxon>Ensete</taxon>
    </lineage>
</organism>
<evidence type="ECO:0000313" key="2">
    <source>
        <dbReference type="Proteomes" id="UP000287651"/>
    </source>
</evidence>
<comment type="caution">
    <text evidence="1">The sequence shown here is derived from an EMBL/GenBank/DDBJ whole genome shotgun (WGS) entry which is preliminary data.</text>
</comment>
<name>A0A427APX8_ENSVE</name>
<dbReference type="Proteomes" id="UP000287651">
    <property type="component" value="Unassembled WGS sequence"/>
</dbReference>
<gene>
    <name evidence="1" type="ORF">B296_00005237</name>
</gene>
<dbReference type="AlphaFoldDB" id="A0A427APX8"/>
<accession>A0A427APX8</accession>
<protein>
    <submittedName>
        <fullName evidence="1">Uncharacterized protein</fullName>
    </submittedName>
</protein>
<proteinExistence type="predicted"/>
<evidence type="ECO:0000313" key="1">
    <source>
        <dbReference type="EMBL" id="RRT78281.1"/>
    </source>
</evidence>
<dbReference type="EMBL" id="AMZH03001716">
    <property type="protein sequence ID" value="RRT78281.1"/>
    <property type="molecule type" value="Genomic_DNA"/>
</dbReference>
<sequence length="138" mass="15491">MHPRCLAPDEKLQERGRKQYLSGACESGEIDIFLLETKGGESTGSRIVLSFTFAYRTRIEHLVSHRTLCQSDGYHHEPGSRSKLSFTFVSGTRIEHLVSTKTLCQSDDYHREPGSRSVLSFTFACGTRIEHLAGSLDK</sequence>
<reference evidence="1 2" key="1">
    <citation type="journal article" date="2014" name="Agronomy (Basel)">
        <title>A Draft Genome Sequence for Ensete ventricosum, the Drought-Tolerant Tree Against Hunger.</title>
        <authorList>
            <person name="Harrison J."/>
            <person name="Moore K.A."/>
            <person name="Paszkiewicz K."/>
            <person name="Jones T."/>
            <person name="Grant M."/>
            <person name="Ambacheew D."/>
            <person name="Muzemil S."/>
            <person name="Studholme D.J."/>
        </authorList>
    </citation>
    <scope>NUCLEOTIDE SEQUENCE [LARGE SCALE GENOMIC DNA]</scope>
</reference>